<feature type="transmembrane region" description="Helical" evidence="8">
    <location>
        <begin position="91"/>
        <end position="109"/>
    </location>
</feature>
<dbReference type="Pfam" id="PF02535">
    <property type="entry name" value="Zip"/>
    <property type="match status" value="1"/>
</dbReference>
<evidence type="ECO:0000256" key="3">
    <source>
        <dbReference type="ARBA" id="ARBA00022475"/>
    </source>
</evidence>
<dbReference type="KEGG" id="sva:SVA_3597"/>
<proteinExistence type="inferred from homology"/>
<organism evidence="9 10">
    <name type="scientific">Sulfurifustis variabilis</name>
    <dbReference type="NCBI Taxonomy" id="1675686"/>
    <lineage>
        <taxon>Bacteria</taxon>
        <taxon>Pseudomonadati</taxon>
        <taxon>Pseudomonadota</taxon>
        <taxon>Gammaproteobacteria</taxon>
        <taxon>Acidiferrobacterales</taxon>
        <taxon>Acidiferrobacteraceae</taxon>
        <taxon>Sulfurifustis</taxon>
    </lineage>
</organism>
<feature type="transmembrane region" description="Helical" evidence="8">
    <location>
        <begin position="167"/>
        <end position="187"/>
    </location>
</feature>
<dbReference type="GO" id="GO:0005886">
    <property type="term" value="C:plasma membrane"/>
    <property type="evidence" value="ECO:0007669"/>
    <property type="project" value="UniProtKB-SubCell"/>
</dbReference>
<evidence type="ECO:0000256" key="5">
    <source>
        <dbReference type="ARBA" id="ARBA00022833"/>
    </source>
</evidence>
<feature type="transmembrane region" description="Helical" evidence="8">
    <location>
        <begin position="229"/>
        <end position="254"/>
    </location>
</feature>
<keyword evidence="3" id="KW-1003">Cell membrane</keyword>
<feature type="transmembrane region" description="Helical" evidence="8">
    <location>
        <begin position="21"/>
        <end position="43"/>
    </location>
</feature>
<feature type="transmembrane region" description="Helical" evidence="8">
    <location>
        <begin position="199"/>
        <end position="222"/>
    </location>
</feature>
<dbReference type="Proteomes" id="UP000218899">
    <property type="component" value="Chromosome"/>
</dbReference>
<dbReference type="PANTHER" id="PTHR11040:SF211">
    <property type="entry name" value="ZINC TRANSPORTER ZIP11"/>
    <property type="match status" value="1"/>
</dbReference>
<evidence type="ECO:0000256" key="7">
    <source>
        <dbReference type="ARBA" id="ARBA00023136"/>
    </source>
</evidence>
<feature type="transmembrane region" description="Helical" evidence="8">
    <location>
        <begin position="121"/>
        <end position="142"/>
    </location>
</feature>
<keyword evidence="6 8" id="KW-1133">Transmembrane helix</keyword>
<evidence type="ECO:0000313" key="9">
    <source>
        <dbReference type="EMBL" id="BAU50133.1"/>
    </source>
</evidence>
<dbReference type="RefSeq" id="WP_096462459.1">
    <property type="nucleotide sequence ID" value="NZ_AP014936.1"/>
</dbReference>
<dbReference type="OrthoDB" id="9787346at2"/>
<dbReference type="GO" id="GO:0005385">
    <property type="term" value="F:zinc ion transmembrane transporter activity"/>
    <property type="evidence" value="ECO:0007669"/>
    <property type="project" value="TreeGrafter"/>
</dbReference>
<evidence type="ECO:0000256" key="4">
    <source>
        <dbReference type="ARBA" id="ARBA00022692"/>
    </source>
</evidence>
<name>A0A1C7AFK9_9GAMM</name>
<keyword evidence="10" id="KW-1185">Reference proteome</keyword>
<protein>
    <submittedName>
        <fullName evidence="9">Membrane protein</fullName>
    </submittedName>
</protein>
<dbReference type="PANTHER" id="PTHR11040">
    <property type="entry name" value="ZINC/IRON TRANSPORTER"/>
    <property type="match status" value="1"/>
</dbReference>
<dbReference type="EMBL" id="AP014936">
    <property type="protein sequence ID" value="BAU50133.1"/>
    <property type="molecule type" value="Genomic_DNA"/>
</dbReference>
<feature type="transmembrane region" description="Helical" evidence="8">
    <location>
        <begin position="55"/>
        <end position="79"/>
    </location>
</feature>
<keyword evidence="5" id="KW-0862">Zinc</keyword>
<evidence type="ECO:0000313" key="10">
    <source>
        <dbReference type="Proteomes" id="UP000218899"/>
    </source>
</evidence>
<evidence type="ECO:0000256" key="2">
    <source>
        <dbReference type="ARBA" id="ARBA00006939"/>
    </source>
</evidence>
<sequence length="309" mass="30794">MTAAILAARQRLEDRIPLAGAPVLVVLAGVLAAVAALELASSWGSATAGAEGASLARIGTSASLLAGLATAAGAAPVFFVSRISERLRNAMLAFGAGVMLAASFFSLILPGFEAAVVSTGATAVAGLTVTAGVGLGALFLYLSHELVPQRNFVAGPAGVGPEKLKRVWLFVAAITLHNFPEGLAVGVGFGEGDLARGAALALGIGLQNMPEGLVVALALAAAGYTRAKAWGVALAGGLVEPIGGAFGAGVVAFAQPLLPWALAFAAGAMLLVVARDIIPESYRHGHDLRVTAGVTGGFVVMMALDLAPL</sequence>
<comment type="subcellular location">
    <subcellularLocation>
        <location evidence="1">Cell membrane</location>
        <topology evidence="1">Multi-pass membrane protein</topology>
    </subcellularLocation>
</comment>
<keyword evidence="7 8" id="KW-0472">Membrane</keyword>
<comment type="similarity">
    <text evidence="2">Belongs to the ZIP transporter (TC 2.A.5) family.</text>
</comment>
<feature type="transmembrane region" description="Helical" evidence="8">
    <location>
        <begin position="260"/>
        <end position="278"/>
    </location>
</feature>
<dbReference type="AlphaFoldDB" id="A0A1C7AFK9"/>
<dbReference type="InterPro" id="IPR003689">
    <property type="entry name" value="ZIP"/>
</dbReference>
<evidence type="ECO:0000256" key="8">
    <source>
        <dbReference type="SAM" id="Phobius"/>
    </source>
</evidence>
<reference evidence="9 10" key="1">
    <citation type="submission" date="2015-08" db="EMBL/GenBank/DDBJ databases">
        <title>Complete genome sequence of Sulfurifustis variabilis.</title>
        <authorList>
            <person name="Miura A."/>
            <person name="Kojima H."/>
            <person name="Fukui M."/>
        </authorList>
    </citation>
    <scope>NUCLEOTIDE SEQUENCE [LARGE SCALE GENOMIC DNA]</scope>
    <source>
        <strain evidence="10">skN76</strain>
    </source>
</reference>
<keyword evidence="4 8" id="KW-0812">Transmembrane</keyword>
<accession>A0A1C7AFK9</accession>
<evidence type="ECO:0000256" key="6">
    <source>
        <dbReference type="ARBA" id="ARBA00022989"/>
    </source>
</evidence>
<evidence type="ECO:0000256" key="1">
    <source>
        <dbReference type="ARBA" id="ARBA00004651"/>
    </source>
</evidence>
<gene>
    <name evidence="9" type="ORF">SVA_3597</name>
</gene>